<feature type="domain" description="Tf2-1-like SH3-like" evidence="2">
    <location>
        <begin position="434"/>
        <end position="462"/>
    </location>
</feature>
<feature type="region of interest" description="Disordered" evidence="1">
    <location>
        <begin position="464"/>
        <end position="485"/>
    </location>
</feature>
<dbReference type="PANTHER" id="PTHR15503:SF22">
    <property type="entry name" value="TRANSPOSON TY3-I GAG POLYPROTEIN"/>
    <property type="match status" value="1"/>
</dbReference>
<accession>A0A2X0KJ60</accession>
<name>A0A2X0KJ60_9BASI</name>
<dbReference type="PANTHER" id="PTHR15503">
    <property type="entry name" value="LDOC1 RELATED"/>
    <property type="match status" value="1"/>
</dbReference>
<dbReference type="Proteomes" id="UP000249723">
    <property type="component" value="Unassembled WGS sequence"/>
</dbReference>
<evidence type="ECO:0000313" key="4">
    <source>
        <dbReference type="Proteomes" id="UP000249723"/>
    </source>
</evidence>
<dbReference type="InterPro" id="IPR043502">
    <property type="entry name" value="DNA/RNA_pol_sf"/>
</dbReference>
<evidence type="ECO:0000259" key="2">
    <source>
        <dbReference type="Pfam" id="PF24626"/>
    </source>
</evidence>
<dbReference type="AlphaFoldDB" id="A0A2X0KJ60"/>
<reference evidence="4" key="1">
    <citation type="submission" date="2016-10" db="EMBL/GenBank/DDBJ databases">
        <authorList>
            <person name="Jeantristanb JTB J.-T."/>
            <person name="Ricardo R."/>
        </authorList>
    </citation>
    <scope>NUCLEOTIDE SEQUENCE [LARGE SCALE GENOMIC DNA]</scope>
</reference>
<dbReference type="OrthoDB" id="2670091at2759"/>
<dbReference type="Pfam" id="PF24626">
    <property type="entry name" value="SH3_Tf2-1"/>
    <property type="match status" value="1"/>
</dbReference>
<evidence type="ECO:0000256" key="1">
    <source>
        <dbReference type="SAM" id="MobiDB-lite"/>
    </source>
</evidence>
<sequence>MISLLRNSAYKAFEPYIDSEVPDDKFPAFLEQAQLYLGGPDRDHTITNRLRAPTRTGTAAAYARSRGYPQASLTTLSATWQFDRLVPRPSRPGPHFRVRRHHYAPLPLQEREQRLKNNLCLRAMEGAFSLRRDFGHGLVHRPHSRPIPVFVIDGRHVVHVTHFLCLTIMFGGHSRVIQADITQLGIYPLGLPLVHSAAGLALDVPVLMCPTFGRFNRDPMHSHLFSTSEEPLRQWFMWAFPKAHVNTFSPHRPFNIAIEIEDGKRYPFGPLYPLTDKKLQALSTSIDENLAKGFIRPSTSPAGAPALYVRKKDGSLPLCVDYSGLNFVSLKLDGRSGYNLVRAEDRVSHTLRSLKCLFFKLLDIRPNLSNTFHPESDCQTERTNQIYRALPTPAINVKAMGMSPVPDARQHLAGLHNAQQLAQDQIRRSRKRIINPVAYELDLPSTMRIHPVFHVSLLEPYRPNTLPSRQQPVPPPSISTTARRPSSSKGFLTLAFAMARFNTSPIRPAMGLLIADFDDDDSLVLDFHHSRPPESGANCIQHPALDANPGFTVTDGNSATPNFDLRAPPQSSVFLRVPAKSTPPSRVALRPLCFFATLSPRTLALAFQSSD</sequence>
<protein>
    <submittedName>
        <fullName evidence="3">BZ3500_MvSof-1268-A1-R1_Chr1-1g01215 protein</fullName>
    </submittedName>
</protein>
<gene>
    <name evidence="3" type="ORF">BZ3500_MVSOF-1268-A1-R1_CHR1-1G01215</name>
</gene>
<dbReference type="STRING" id="289078.A0A2X0KJ60"/>
<dbReference type="InterPro" id="IPR056924">
    <property type="entry name" value="SH3_Tf2-1"/>
</dbReference>
<organism evidence="3 4">
    <name type="scientific">Microbotryum saponariae</name>
    <dbReference type="NCBI Taxonomy" id="289078"/>
    <lineage>
        <taxon>Eukaryota</taxon>
        <taxon>Fungi</taxon>
        <taxon>Dikarya</taxon>
        <taxon>Basidiomycota</taxon>
        <taxon>Pucciniomycotina</taxon>
        <taxon>Microbotryomycetes</taxon>
        <taxon>Microbotryales</taxon>
        <taxon>Microbotryaceae</taxon>
        <taxon>Microbotryum</taxon>
    </lineage>
</organism>
<dbReference type="InterPro" id="IPR032567">
    <property type="entry name" value="RTL1-rel"/>
</dbReference>
<keyword evidence="4" id="KW-1185">Reference proteome</keyword>
<dbReference type="SUPFAM" id="SSF56672">
    <property type="entry name" value="DNA/RNA polymerases"/>
    <property type="match status" value="1"/>
</dbReference>
<evidence type="ECO:0000313" key="3">
    <source>
        <dbReference type="EMBL" id="SCZ89490.1"/>
    </source>
</evidence>
<dbReference type="Gene3D" id="3.10.10.10">
    <property type="entry name" value="HIV Type 1 Reverse Transcriptase, subunit A, domain 1"/>
    <property type="match status" value="1"/>
</dbReference>
<proteinExistence type="predicted"/>
<dbReference type="EMBL" id="FMWP01000013">
    <property type="protein sequence ID" value="SCZ89490.1"/>
    <property type="molecule type" value="Genomic_DNA"/>
</dbReference>